<dbReference type="RefSeq" id="WP_204424985.1">
    <property type="nucleotide sequence ID" value="NZ_CP070228.1"/>
</dbReference>
<keyword evidence="1" id="KW-1133">Transmembrane helix</keyword>
<evidence type="ECO:0000256" key="1">
    <source>
        <dbReference type="SAM" id="Phobius"/>
    </source>
</evidence>
<keyword evidence="1" id="KW-0812">Transmembrane</keyword>
<organism evidence="2 3">
    <name type="scientific">Arcanobacterium phocisimile</name>
    <dbReference type="NCBI Taxonomy" id="1302235"/>
    <lineage>
        <taxon>Bacteria</taxon>
        <taxon>Bacillati</taxon>
        <taxon>Actinomycetota</taxon>
        <taxon>Actinomycetes</taxon>
        <taxon>Actinomycetales</taxon>
        <taxon>Actinomycetaceae</taxon>
        <taxon>Arcanobacterium</taxon>
    </lineage>
</organism>
<gene>
    <name evidence="2" type="ORF">JTE88_01765</name>
</gene>
<feature type="transmembrane region" description="Helical" evidence="1">
    <location>
        <begin position="112"/>
        <end position="132"/>
    </location>
</feature>
<keyword evidence="3" id="KW-1185">Reference proteome</keyword>
<evidence type="ECO:0000313" key="3">
    <source>
        <dbReference type="Proteomes" id="UP000602653"/>
    </source>
</evidence>
<accession>A0ABX7IHS0</accession>
<evidence type="ECO:0000313" key="2">
    <source>
        <dbReference type="EMBL" id="QRV02507.1"/>
    </source>
</evidence>
<dbReference type="EMBL" id="CP070228">
    <property type="protein sequence ID" value="QRV02507.1"/>
    <property type="molecule type" value="Genomic_DNA"/>
</dbReference>
<evidence type="ECO:0008006" key="4">
    <source>
        <dbReference type="Google" id="ProtNLM"/>
    </source>
</evidence>
<dbReference type="Proteomes" id="UP000602653">
    <property type="component" value="Chromosome"/>
</dbReference>
<keyword evidence="1" id="KW-0472">Membrane</keyword>
<reference evidence="2 3" key="1">
    <citation type="submission" date="2021-02" db="EMBL/GenBank/DDBJ databases">
        <title>Complete Genome Sequence of Arcanobacterium phocisimile strain DSM 26142T from a harbour seal.</title>
        <authorList>
            <person name="Borowiak M."/>
            <person name="Alssahen M."/>
            <person name="Malorny B."/>
            <person name="Laemmler C."/>
            <person name="Siebert U."/>
            <person name="Ploetz M."/>
            <person name="Abdulmawjood A."/>
        </authorList>
    </citation>
    <scope>NUCLEOTIDE SEQUENCE [LARGE SCALE GENOMIC DNA]</scope>
    <source>
        <strain evidence="2 3">DSM 26142</strain>
    </source>
</reference>
<protein>
    <recommendedName>
        <fullName evidence="4">ATP synthase protein I</fullName>
    </recommendedName>
</protein>
<sequence>MFRRNHKPGERRSAQEIILRSIVWNLAATIVIFGAVSIGALLSGYGQLAVSVAYGTGILLALDVVNAVFSFFTFARLNAGVTMVGGYFVKIMIIALAMQIITQLPLCEPRVVIIAMMCGIMLNLLTISVVIIGEDGPSISADV</sequence>
<proteinExistence type="predicted"/>
<feature type="transmembrane region" description="Helical" evidence="1">
    <location>
        <begin position="87"/>
        <end position="106"/>
    </location>
</feature>
<name>A0ABX7IHS0_9ACTO</name>
<feature type="transmembrane region" description="Helical" evidence="1">
    <location>
        <begin position="21"/>
        <end position="46"/>
    </location>
</feature>
<feature type="transmembrane region" description="Helical" evidence="1">
    <location>
        <begin position="52"/>
        <end position="75"/>
    </location>
</feature>